<dbReference type="EMBL" id="HBEC01010843">
    <property type="protein sequence ID" value="CAD8284929.1"/>
    <property type="molecule type" value="Transcribed_RNA"/>
</dbReference>
<dbReference type="InterPro" id="IPR029033">
    <property type="entry name" value="His_PPase_superfam"/>
</dbReference>
<accession>A0A7R9V4S6</accession>
<evidence type="ECO:0000313" key="3">
    <source>
        <dbReference type="EMBL" id="CAD8284929.1"/>
    </source>
</evidence>
<dbReference type="AlphaFoldDB" id="A0A7R9V4S6"/>
<reference evidence="3" key="1">
    <citation type="submission" date="2021-01" db="EMBL/GenBank/DDBJ databases">
        <authorList>
            <person name="Corre E."/>
            <person name="Pelletier E."/>
            <person name="Niang G."/>
            <person name="Scheremetjew M."/>
            <person name="Finn R."/>
            <person name="Kale V."/>
            <person name="Holt S."/>
            <person name="Cochrane G."/>
            <person name="Meng A."/>
            <person name="Brown T."/>
            <person name="Cohen L."/>
        </authorList>
    </citation>
    <scope>NUCLEOTIDE SEQUENCE</scope>
    <source>
        <strain evidence="3">CCMP219</strain>
    </source>
</reference>
<feature type="chain" id="PRO_5030588875" evidence="2">
    <location>
        <begin position="20"/>
        <end position="457"/>
    </location>
</feature>
<sequence>MPRLLALLLLASLSAGASAATAAAADGGSRRTGRLGVVVSGGSGGSIEAAHDSRMVAADMGASMAPAAVAGHMEDALPGDGERVDTAASDKPCAGAGGVSDAVASSVGTVGGRKPPKKMQFRTPKGLFIQERASKQLPGPGQHFSFGALKDWKEIHTLLEQRPGAKLLLLVRHGQAISNWLGDELGPDEWFNWESKCVYDNGTDSYSLFDAELTEKGIAEGDALNSMLASGGWWPKLTNGQPVHAVVSPLSRCLQTMQSVMKGLKFSKVDVEENIRETLGEDTCDARRSVSSPKQGHGAMGICDFDLGLRDKYKGFKFNIVDEAAREKLRSSRVSKEHERDKVDGLGFGMISDDDQMWTVDREGQKHQVKRAVRFMKDVFEFIDDRVAFVMTHSGTVRSLLLAVGREPYRPQNTELVPVVVEEIRPAPSGDDDDDAGDDGRTMVDEYGVEWVSGPLL</sequence>
<dbReference type="InterPro" id="IPR013078">
    <property type="entry name" value="His_Pase_superF_clade-1"/>
</dbReference>
<evidence type="ECO:0000256" key="1">
    <source>
        <dbReference type="ARBA" id="ARBA00038362"/>
    </source>
</evidence>
<dbReference type="GO" id="GO:0016791">
    <property type="term" value="F:phosphatase activity"/>
    <property type="evidence" value="ECO:0007669"/>
    <property type="project" value="TreeGrafter"/>
</dbReference>
<feature type="signal peptide" evidence="2">
    <location>
        <begin position="1"/>
        <end position="19"/>
    </location>
</feature>
<dbReference type="Pfam" id="PF00300">
    <property type="entry name" value="His_Phos_1"/>
    <property type="match status" value="1"/>
</dbReference>
<comment type="similarity">
    <text evidence="1">Belongs to the phosphoglycerate mutase family.</text>
</comment>
<dbReference type="CDD" id="cd07067">
    <property type="entry name" value="HP_PGM_like"/>
    <property type="match status" value="1"/>
</dbReference>
<dbReference type="Gene3D" id="3.40.50.1240">
    <property type="entry name" value="Phosphoglycerate mutase-like"/>
    <property type="match status" value="1"/>
</dbReference>
<name>A0A7R9V4S6_9CHLO</name>
<keyword evidence="2" id="KW-0732">Signal</keyword>
<dbReference type="SMART" id="SM00855">
    <property type="entry name" value="PGAM"/>
    <property type="match status" value="1"/>
</dbReference>
<gene>
    <name evidence="3" type="ORF">CEUR00632_LOCUS4967</name>
</gene>
<dbReference type="PANTHER" id="PTHR48100:SF61">
    <property type="entry name" value="PHOSPHOGLYCERATE MUTASE"/>
    <property type="match status" value="1"/>
</dbReference>
<proteinExistence type="inferred from homology"/>
<dbReference type="GO" id="GO:0005737">
    <property type="term" value="C:cytoplasm"/>
    <property type="evidence" value="ECO:0007669"/>
    <property type="project" value="TreeGrafter"/>
</dbReference>
<dbReference type="InterPro" id="IPR050275">
    <property type="entry name" value="PGM_Phosphatase"/>
</dbReference>
<organism evidence="3">
    <name type="scientific">Chlamydomonas euryale</name>
    <dbReference type="NCBI Taxonomy" id="1486919"/>
    <lineage>
        <taxon>Eukaryota</taxon>
        <taxon>Viridiplantae</taxon>
        <taxon>Chlorophyta</taxon>
        <taxon>core chlorophytes</taxon>
        <taxon>Chlorophyceae</taxon>
        <taxon>CS clade</taxon>
        <taxon>Chlamydomonadales</taxon>
        <taxon>Chlamydomonadaceae</taxon>
        <taxon>Chlamydomonas</taxon>
    </lineage>
</organism>
<dbReference type="PANTHER" id="PTHR48100">
    <property type="entry name" value="BROAD-SPECIFICITY PHOSPHATASE YOR283W-RELATED"/>
    <property type="match status" value="1"/>
</dbReference>
<protein>
    <submittedName>
        <fullName evidence="3">Uncharacterized protein</fullName>
    </submittedName>
</protein>
<dbReference type="SUPFAM" id="SSF53254">
    <property type="entry name" value="Phosphoglycerate mutase-like"/>
    <property type="match status" value="1"/>
</dbReference>
<evidence type="ECO:0000256" key="2">
    <source>
        <dbReference type="SAM" id="SignalP"/>
    </source>
</evidence>